<dbReference type="PROSITE" id="PS01117">
    <property type="entry name" value="HTH_MARR_1"/>
    <property type="match status" value="1"/>
</dbReference>
<dbReference type="CDD" id="cd00090">
    <property type="entry name" value="HTH_ARSR"/>
    <property type="match status" value="1"/>
</dbReference>
<evidence type="ECO:0000259" key="4">
    <source>
        <dbReference type="PROSITE" id="PS50995"/>
    </source>
</evidence>
<protein>
    <recommendedName>
        <fullName evidence="4">HTH marR-type domain-containing protein</fullName>
    </recommendedName>
</protein>
<gene>
    <name evidence="5" type="ORF">J15TS10_26230</name>
</gene>
<sequence length="138" mass="15612">MSAMISGYMNRFVVGYAKLLDHDLTAPQYLIIQILAEDEPKSCSELAEVLDVTLPAITNLSNKLAAKGYIERITPDTDRRSVYLRLTEQGHEVMASMLERYQELTKPMWDSLTEQEIDTLISAYEKMGSLLPVGKIQK</sequence>
<evidence type="ECO:0000256" key="1">
    <source>
        <dbReference type="ARBA" id="ARBA00023015"/>
    </source>
</evidence>
<dbReference type="InterPro" id="IPR036388">
    <property type="entry name" value="WH-like_DNA-bd_sf"/>
</dbReference>
<reference evidence="5 6" key="1">
    <citation type="submission" date="2021-03" db="EMBL/GenBank/DDBJ databases">
        <title>Antimicrobial resistance genes in bacteria isolated from Japanese honey, and their potential for conferring macrolide and lincosamide resistance in the American foulbrood pathogen Paenibacillus larvae.</title>
        <authorList>
            <person name="Okamoto M."/>
            <person name="Kumagai M."/>
            <person name="Kanamori H."/>
            <person name="Takamatsu D."/>
        </authorList>
    </citation>
    <scope>NUCLEOTIDE SEQUENCE [LARGE SCALE GENOMIC DNA]</scope>
    <source>
        <strain evidence="5 6">J15TS10</strain>
    </source>
</reference>
<dbReference type="InterPro" id="IPR023187">
    <property type="entry name" value="Tscrpt_reg_MarR-type_CS"/>
</dbReference>
<dbReference type="EMBL" id="BOSM01000004">
    <property type="protein sequence ID" value="GIP58809.1"/>
    <property type="molecule type" value="Genomic_DNA"/>
</dbReference>
<dbReference type="Pfam" id="PF01047">
    <property type="entry name" value="MarR"/>
    <property type="match status" value="1"/>
</dbReference>
<evidence type="ECO:0000256" key="2">
    <source>
        <dbReference type="ARBA" id="ARBA00023125"/>
    </source>
</evidence>
<dbReference type="InterPro" id="IPR036390">
    <property type="entry name" value="WH_DNA-bd_sf"/>
</dbReference>
<dbReference type="PANTHER" id="PTHR33164">
    <property type="entry name" value="TRANSCRIPTIONAL REGULATOR, MARR FAMILY"/>
    <property type="match status" value="1"/>
</dbReference>
<organism evidence="5 6">
    <name type="scientific">Paenibacillus woosongensis</name>
    <dbReference type="NCBI Taxonomy" id="307580"/>
    <lineage>
        <taxon>Bacteria</taxon>
        <taxon>Bacillati</taxon>
        <taxon>Bacillota</taxon>
        <taxon>Bacilli</taxon>
        <taxon>Bacillales</taxon>
        <taxon>Paenibacillaceae</taxon>
        <taxon>Paenibacillus</taxon>
    </lineage>
</organism>
<keyword evidence="1" id="KW-0805">Transcription regulation</keyword>
<dbReference type="Gene3D" id="1.10.10.10">
    <property type="entry name" value="Winged helix-like DNA-binding domain superfamily/Winged helix DNA-binding domain"/>
    <property type="match status" value="1"/>
</dbReference>
<dbReference type="PANTHER" id="PTHR33164:SF89">
    <property type="entry name" value="MARR FAMILY REGULATORY PROTEIN"/>
    <property type="match status" value="1"/>
</dbReference>
<dbReference type="SMART" id="SM00347">
    <property type="entry name" value="HTH_MARR"/>
    <property type="match status" value="1"/>
</dbReference>
<keyword evidence="6" id="KW-1185">Reference proteome</keyword>
<evidence type="ECO:0000256" key="3">
    <source>
        <dbReference type="ARBA" id="ARBA00023163"/>
    </source>
</evidence>
<dbReference type="InterPro" id="IPR039422">
    <property type="entry name" value="MarR/SlyA-like"/>
</dbReference>
<feature type="domain" description="HTH marR-type" evidence="4">
    <location>
        <begin position="1"/>
        <end position="129"/>
    </location>
</feature>
<evidence type="ECO:0000313" key="5">
    <source>
        <dbReference type="EMBL" id="GIP58809.1"/>
    </source>
</evidence>
<dbReference type="SUPFAM" id="SSF46785">
    <property type="entry name" value="Winged helix' DNA-binding domain"/>
    <property type="match status" value="1"/>
</dbReference>
<keyword evidence="3" id="KW-0804">Transcription</keyword>
<dbReference type="InterPro" id="IPR011991">
    <property type="entry name" value="ArsR-like_HTH"/>
</dbReference>
<dbReference type="InterPro" id="IPR000835">
    <property type="entry name" value="HTH_MarR-typ"/>
</dbReference>
<dbReference type="PRINTS" id="PR00598">
    <property type="entry name" value="HTHMARR"/>
</dbReference>
<keyword evidence="2" id="KW-0238">DNA-binding</keyword>
<dbReference type="Proteomes" id="UP000681290">
    <property type="component" value="Unassembled WGS sequence"/>
</dbReference>
<comment type="caution">
    <text evidence="5">The sequence shown here is derived from an EMBL/GenBank/DDBJ whole genome shotgun (WGS) entry which is preliminary data.</text>
</comment>
<evidence type="ECO:0000313" key="6">
    <source>
        <dbReference type="Proteomes" id="UP000681290"/>
    </source>
</evidence>
<proteinExistence type="predicted"/>
<name>A0ABQ4MSC7_9BACL</name>
<accession>A0ABQ4MSC7</accession>
<dbReference type="PROSITE" id="PS50995">
    <property type="entry name" value="HTH_MARR_2"/>
    <property type="match status" value="1"/>
</dbReference>